<proteinExistence type="predicted"/>
<dbReference type="AlphaFoldDB" id="A0A915PEY2"/>
<protein>
    <submittedName>
        <fullName evidence="2">Uncharacterized protein</fullName>
    </submittedName>
</protein>
<organism evidence="1 2">
    <name type="scientific">Setaria digitata</name>
    <dbReference type="NCBI Taxonomy" id="48799"/>
    <lineage>
        <taxon>Eukaryota</taxon>
        <taxon>Metazoa</taxon>
        <taxon>Ecdysozoa</taxon>
        <taxon>Nematoda</taxon>
        <taxon>Chromadorea</taxon>
        <taxon>Rhabditida</taxon>
        <taxon>Spirurina</taxon>
        <taxon>Spiruromorpha</taxon>
        <taxon>Filarioidea</taxon>
        <taxon>Setariidae</taxon>
        <taxon>Setaria</taxon>
    </lineage>
</organism>
<reference evidence="2" key="1">
    <citation type="submission" date="2022-11" db="UniProtKB">
        <authorList>
            <consortium name="WormBaseParasite"/>
        </authorList>
    </citation>
    <scope>IDENTIFICATION</scope>
</reference>
<evidence type="ECO:0000313" key="1">
    <source>
        <dbReference type="Proteomes" id="UP000887581"/>
    </source>
</evidence>
<dbReference type="WBParaSite" id="sdigi.contig125.g4848.t1">
    <property type="protein sequence ID" value="sdigi.contig125.g4848.t1"/>
    <property type="gene ID" value="sdigi.contig125.g4848"/>
</dbReference>
<dbReference type="Proteomes" id="UP000887581">
    <property type="component" value="Unplaced"/>
</dbReference>
<evidence type="ECO:0000313" key="2">
    <source>
        <dbReference type="WBParaSite" id="sdigi.contig125.g4848.t1"/>
    </source>
</evidence>
<keyword evidence="1" id="KW-1185">Reference proteome</keyword>
<name>A0A915PEY2_9BILA</name>
<accession>A0A915PEY2</accession>
<sequence length="74" mass="8230">MGKNSANRMKRRTIIFSVVTLVNAIVATGNSTIKLETSAFEKDQAKYPSEQELFQHWIESFKQSAGPESQLLGA</sequence>